<dbReference type="InterPro" id="IPR004843">
    <property type="entry name" value="Calcineurin-like_PHP"/>
</dbReference>
<evidence type="ECO:0000313" key="4">
    <source>
        <dbReference type="Proteomes" id="UP000815677"/>
    </source>
</evidence>
<name>A0ABQ0LIN2_MYCCL</name>
<dbReference type="SUPFAM" id="SSF56300">
    <property type="entry name" value="Metallo-dependent phosphatases"/>
    <property type="match status" value="1"/>
</dbReference>
<proteinExistence type="predicted"/>
<dbReference type="InterPro" id="IPR053828">
    <property type="entry name" value="Nucleosidase_C"/>
</dbReference>
<dbReference type="InterPro" id="IPR006179">
    <property type="entry name" value="5_nucleotidase/apyrase"/>
</dbReference>
<feature type="domain" description="Putative 5'-nucleotidase C-terminal" evidence="2">
    <location>
        <begin position="377"/>
        <end position="476"/>
    </location>
</feature>
<evidence type="ECO:0000313" key="3">
    <source>
        <dbReference type="EMBL" id="GAT50895.1"/>
    </source>
</evidence>
<dbReference type="PANTHER" id="PTHR11575">
    <property type="entry name" value="5'-NUCLEOTIDASE-RELATED"/>
    <property type="match status" value="1"/>
</dbReference>
<organism evidence="3 4">
    <name type="scientific">Mycena chlorophos</name>
    <name type="common">Agaric fungus</name>
    <name type="synonym">Agaricus chlorophos</name>
    <dbReference type="NCBI Taxonomy" id="658473"/>
    <lineage>
        <taxon>Eukaryota</taxon>
        <taxon>Fungi</taxon>
        <taxon>Dikarya</taxon>
        <taxon>Basidiomycota</taxon>
        <taxon>Agaricomycotina</taxon>
        <taxon>Agaricomycetes</taxon>
        <taxon>Agaricomycetidae</taxon>
        <taxon>Agaricales</taxon>
        <taxon>Marasmiineae</taxon>
        <taxon>Mycenaceae</taxon>
        <taxon>Mycena</taxon>
    </lineage>
</organism>
<protein>
    <submittedName>
        <fullName evidence="3">Vacuolar protein</fullName>
    </submittedName>
</protein>
<evidence type="ECO:0000259" key="1">
    <source>
        <dbReference type="Pfam" id="PF00149"/>
    </source>
</evidence>
<dbReference type="Pfam" id="PF21953">
    <property type="entry name" value="NadN_nucleosid_C"/>
    <property type="match status" value="1"/>
</dbReference>
<reference evidence="3" key="1">
    <citation type="submission" date="2014-09" db="EMBL/GenBank/DDBJ databases">
        <title>Genome sequence of the luminous mushroom Mycena chlorophos for searching fungal bioluminescence genes.</title>
        <authorList>
            <person name="Tanaka Y."/>
            <person name="Kasuga D."/>
            <person name="Oba Y."/>
            <person name="Hase S."/>
            <person name="Sato K."/>
            <person name="Oba Y."/>
            <person name="Sakakibara Y."/>
        </authorList>
    </citation>
    <scope>NUCLEOTIDE SEQUENCE</scope>
</reference>
<keyword evidence="4" id="KW-1185">Reference proteome</keyword>
<accession>A0ABQ0LIN2</accession>
<dbReference type="Proteomes" id="UP000815677">
    <property type="component" value="Unassembled WGS sequence"/>
</dbReference>
<dbReference type="PANTHER" id="PTHR11575:SF22">
    <property type="entry name" value="ADL392WP"/>
    <property type="match status" value="1"/>
</dbReference>
<evidence type="ECO:0000259" key="2">
    <source>
        <dbReference type="Pfam" id="PF21953"/>
    </source>
</evidence>
<feature type="domain" description="Calcineurin-like phosphoesterase" evidence="1">
    <location>
        <begin position="44"/>
        <end position="287"/>
    </location>
</feature>
<dbReference type="Gene3D" id="3.60.21.10">
    <property type="match status" value="1"/>
</dbReference>
<dbReference type="InterPro" id="IPR029052">
    <property type="entry name" value="Metallo-depent_PP-like"/>
</dbReference>
<dbReference type="InterPro" id="IPR036907">
    <property type="entry name" value="5'-Nucleotdase_C_sf"/>
</dbReference>
<dbReference type="EMBL" id="DF846721">
    <property type="protein sequence ID" value="GAT50895.1"/>
    <property type="molecule type" value="Genomic_DNA"/>
</dbReference>
<dbReference type="Gene3D" id="3.90.780.10">
    <property type="entry name" value="5'-Nucleotidase, C-terminal domain"/>
    <property type="match status" value="1"/>
</dbReference>
<sequence>MGRHQHHCHDGYAWLVRTTVASAERLTQRLCMQVAGAPEGGGTWGDYASFVTHMQTLAEEKDVDLLLVDSGNMHDGTGAEWAGSVTHGEYRDGTVRRIPAWRYRRASGGATFAPQLITCCQSEEFFKQIPYDVLSIGNHELYVYANTLDMHTDFARHYEGQYLTSNVNITVFDEDGQAAVTASSRRESSFSGQSGAKCNVPRGRRVTAFDIMFDFTTNTVNTTVQPVEDLVRESWFLDTIVDEPDLFLLVGHNPVEGRSSNWQVIFDTIRKLHPTTPITIFGGHLHIRDCVQLDDRSMSLASGRYMETVGWMSVDLDKDGTGALNLSRRYLDANPTTYMYHTGSNFFTDEGKNITEGLYELEKRFGLTYQYGVAPRDYTLTRDPYPSNGSLPSLLAEEDCIPFVLIVSMGSEPFDIFKGDMSKNDVLMTYPYVNNYFYVAEVPYAAATAILPTMNEDGPERLWGESVEGEDLAQQRQQKIWRQEMRG</sequence>
<dbReference type="Pfam" id="PF00149">
    <property type="entry name" value="Metallophos"/>
    <property type="match status" value="1"/>
</dbReference>
<gene>
    <name evidence="3" type="ORF">MCHLO_08087</name>
</gene>
<dbReference type="SUPFAM" id="SSF55816">
    <property type="entry name" value="5'-nucleotidase (syn. UDP-sugar hydrolase), C-terminal domain"/>
    <property type="match status" value="1"/>
</dbReference>